<dbReference type="EMBL" id="KB030673">
    <property type="protein sequence ID" value="ELK11617.1"/>
    <property type="molecule type" value="Genomic_DNA"/>
</dbReference>
<sequence length="151" mass="16954">MPRLQARLGRVKVSRRQPLVSPLRPEHWKVEPNDQGRRPRSDKSKVPEQEPPNRTHSATRGGVSLCGEAHQFPGCTLHDPTAYARNERLGLRKDPRLPWRRPARPLCKDCVPWRLALAPASRAAAVRMHARCSQADAHLGTQESVCVAAEK</sequence>
<keyword evidence="3" id="KW-1185">Reference proteome</keyword>
<dbReference type="InParanoid" id="L5KJV1"/>
<organism evidence="2 3">
    <name type="scientific">Pteropus alecto</name>
    <name type="common">Black flying fox</name>
    <dbReference type="NCBI Taxonomy" id="9402"/>
    <lineage>
        <taxon>Eukaryota</taxon>
        <taxon>Metazoa</taxon>
        <taxon>Chordata</taxon>
        <taxon>Craniata</taxon>
        <taxon>Vertebrata</taxon>
        <taxon>Euteleostomi</taxon>
        <taxon>Mammalia</taxon>
        <taxon>Eutheria</taxon>
        <taxon>Laurasiatheria</taxon>
        <taxon>Chiroptera</taxon>
        <taxon>Yinpterochiroptera</taxon>
        <taxon>Pteropodoidea</taxon>
        <taxon>Pteropodidae</taxon>
        <taxon>Pteropodinae</taxon>
        <taxon>Pteropus</taxon>
    </lineage>
</organism>
<gene>
    <name evidence="2" type="ORF">PAL_GLEAN10025107</name>
</gene>
<reference evidence="3" key="1">
    <citation type="journal article" date="2013" name="Science">
        <title>Comparative analysis of bat genomes provides insight into the evolution of flight and immunity.</title>
        <authorList>
            <person name="Zhang G."/>
            <person name="Cowled C."/>
            <person name="Shi Z."/>
            <person name="Huang Z."/>
            <person name="Bishop-Lilly K.A."/>
            <person name="Fang X."/>
            <person name="Wynne J.W."/>
            <person name="Xiong Z."/>
            <person name="Baker M.L."/>
            <person name="Zhao W."/>
            <person name="Tachedjian M."/>
            <person name="Zhu Y."/>
            <person name="Zhou P."/>
            <person name="Jiang X."/>
            <person name="Ng J."/>
            <person name="Yang L."/>
            <person name="Wu L."/>
            <person name="Xiao J."/>
            <person name="Feng Y."/>
            <person name="Chen Y."/>
            <person name="Sun X."/>
            <person name="Zhang Y."/>
            <person name="Marsh G.A."/>
            <person name="Crameri G."/>
            <person name="Broder C.C."/>
            <person name="Frey K.G."/>
            <person name="Wang L.F."/>
            <person name="Wang J."/>
        </authorList>
    </citation>
    <scope>NUCLEOTIDE SEQUENCE [LARGE SCALE GENOMIC DNA]</scope>
</reference>
<evidence type="ECO:0000313" key="3">
    <source>
        <dbReference type="Proteomes" id="UP000010552"/>
    </source>
</evidence>
<feature type="region of interest" description="Disordered" evidence="1">
    <location>
        <begin position="1"/>
        <end position="64"/>
    </location>
</feature>
<name>L5KJV1_PTEAL</name>
<evidence type="ECO:0000256" key="1">
    <source>
        <dbReference type="SAM" id="MobiDB-lite"/>
    </source>
</evidence>
<dbReference type="AlphaFoldDB" id="L5KJV1"/>
<dbReference type="Proteomes" id="UP000010552">
    <property type="component" value="Unassembled WGS sequence"/>
</dbReference>
<protein>
    <submittedName>
        <fullName evidence="2">Uncharacterized protein</fullName>
    </submittedName>
</protein>
<accession>L5KJV1</accession>
<proteinExistence type="predicted"/>
<feature type="compositionally biased region" description="Basic and acidic residues" evidence="1">
    <location>
        <begin position="24"/>
        <end position="53"/>
    </location>
</feature>
<evidence type="ECO:0000313" key="2">
    <source>
        <dbReference type="EMBL" id="ELK11617.1"/>
    </source>
</evidence>